<sequence length="159" mass="18225">MECSKGRYINLSFIGTAFLQVFLWEQFSNLAKPKVRVNGGACNFWALRWCGVKKSKNVKSVLDKEVEFCFHPYIADIDKFKMMINYCEDDRLINTIGNDYRQDSYQEMSLVFLSGYVLAMVEEAPSQSVNNVLSTVTYSPSLVAHKFGIKAYAHIFVVF</sequence>
<name>A0A1Q3CW84_CEPFO</name>
<evidence type="ECO:0000313" key="2">
    <source>
        <dbReference type="EMBL" id="GAV84338.1"/>
    </source>
</evidence>
<evidence type="ECO:0000313" key="3">
    <source>
        <dbReference type="Proteomes" id="UP000187406"/>
    </source>
</evidence>
<keyword evidence="1" id="KW-0472">Membrane</keyword>
<dbReference type="EMBL" id="BDDD01003179">
    <property type="protein sequence ID" value="GAV84338.1"/>
    <property type="molecule type" value="Genomic_DNA"/>
</dbReference>
<organism evidence="2 3">
    <name type="scientific">Cephalotus follicularis</name>
    <name type="common">Albany pitcher plant</name>
    <dbReference type="NCBI Taxonomy" id="3775"/>
    <lineage>
        <taxon>Eukaryota</taxon>
        <taxon>Viridiplantae</taxon>
        <taxon>Streptophyta</taxon>
        <taxon>Embryophyta</taxon>
        <taxon>Tracheophyta</taxon>
        <taxon>Spermatophyta</taxon>
        <taxon>Magnoliopsida</taxon>
        <taxon>eudicotyledons</taxon>
        <taxon>Gunneridae</taxon>
        <taxon>Pentapetalae</taxon>
        <taxon>rosids</taxon>
        <taxon>fabids</taxon>
        <taxon>Oxalidales</taxon>
        <taxon>Cephalotaceae</taxon>
        <taxon>Cephalotus</taxon>
    </lineage>
</organism>
<keyword evidence="1" id="KW-0812">Transmembrane</keyword>
<keyword evidence="3" id="KW-1185">Reference proteome</keyword>
<dbReference type="InParanoid" id="A0A1Q3CW84"/>
<dbReference type="AlphaFoldDB" id="A0A1Q3CW84"/>
<reference evidence="3" key="1">
    <citation type="submission" date="2016-04" db="EMBL/GenBank/DDBJ databases">
        <title>Cephalotus genome sequencing.</title>
        <authorList>
            <person name="Fukushima K."/>
            <person name="Hasebe M."/>
            <person name="Fang X."/>
        </authorList>
    </citation>
    <scope>NUCLEOTIDE SEQUENCE [LARGE SCALE GENOMIC DNA]</scope>
    <source>
        <strain evidence="3">cv. St1</strain>
    </source>
</reference>
<dbReference type="OrthoDB" id="1194658at2759"/>
<evidence type="ECO:0000256" key="1">
    <source>
        <dbReference type="SAM" id="Phobius"/>
    </source>
</evidence>
<keyword evidence="1" id="KW-1133">Transmembrane helix</keyword>
<accession>A0A1Q3CW84</accession>
<feature type="transmembrane region" description="Helical" evidence="1">
    <location>
        <begin position="6"/>
        <end position="24"/>
    </location>
</feature>
<protein>
    <submittedName>
        <fullName evidence="2">Uncharacterized protein</fullName>
    </submittedName>
</protein>
<comment type="caution">
    <text evidence="2">The sequence shown here is derived from an EMBL/GenBank/DDBJ whole genome shotgun (WGS) entry which is preliminary data.</text>
</comment>
<proteinExistence type="predicted"/>
<dbReference type="Proteomes" id="UP000187406">
    <property type="component" value="Unassembled WGS sequence"/>
</dbReference>
<gene>
    <name evidence="2" type="ORF">CFOL_v3_27782</name>
</gene>